<proteinExistence type="predicted"/>
<sequence>ALDKNVTIDGTPFLNHLQDRLRKNKTKTRLQVLSKKIDAAVVMLDLASEQLAGATQEEVSTVLYYKVLQFAGYSRNLKVAALERKLKKDSRFQEFLDLFKSEALVDWSAAKNDMLVIDSLIPGLAHRLYPNIFKTPSAFNTETSEVIQFENDRVAEMLQIAREASEKKFIIFIIDEVGQYVGSRQNLIQNLDGLAKNIKNIGNGKVWIIGTAQQTLTEDHPKAALNSPELFKLNDRFPIKIDLEAEDIKEICISRLLSKSSSGETELGALFDKHGQKLRHNTKLEDAGSYGADFNRKQFIDLYPFLPAHFDILLRLLGLLAKSTGGIGLRSAIKVIQDILIEEMDGKKPVADQEVGWIANTVTLYDTLEKDIRRAAQTLHHAVGKVKIRFPNSHIHQDIAKTVCILQILSNLPITAVNISGLLHSSITEDSQLDSVKKAIDEMIQDPHIPFGVKEGQVGFHSEKLNDIEVERSNIPLRTIEIRKIWNEALLEVYSDLPMVTLNDSYVVRSGLKTQGSGGFSVAIAGDRNPIQTLVELVNSNDYDTAKIRVIEESRQRNAEAQIFLIGRQDPEIERIITEIYRNREIANKYRNDPSDEVREYCRGQNHRSDVLLKELERVMKKCLSQGSFVFRGDVTSVETLHQDLLIASKNFLSNVAKQVFDRNIEAPVRVETDLAERFLRLENLSGMTAKLDPLGLVQTTGGKQSIDVNHKAIVSVRDMIDKRGAMDGKTLTELFSNSPFGWSPDTLRYILSAMLLAGEIKLKSAGREVSVNGQHAIEALKNNNSFKPVGISLRDERISHEVLALSSERLTELSGESILPLEAEISKATMKLFPRWQHIYGPLLEKLKTLRLTGVERLESLSQDIKDILDNDASDAAKRIGIPESQLYWNLKWASEVKRAFDDGLEKTLHEFQIHKKEIDSLPNIATPAELKERISEDLAPILDKLQSQNFYQYGADFSTALTQVQARVREVVLKMAIEQKSTIKSGEEELYRIPEWKELTGKEKDNLLSDLERLAIEVSPDLVGLRALINQDYIIQSKLQELKTSIQKTGQSRLQEKLKVEFEEAKRIGQKKIQRQIFSPQTITTISEMDDLIQNLVGVRSELEHAGEFELVLKIRETEG</sequence>
<name>A0ABY2NAC4_9LEPT</name>
<feature type="domain" description="Probable ATP-binding protein BrxC winged helix-turn-helix" evidence="1">
    <location>
        <begin position="702"/>
        <end position="791"/>
    </location>
</feature>
<protein>
    <submittedName>
        <fullName evidence="2">BREX system P-loop protein BrxC</fullName>
    </submittedName>
</protein>
<gene>
    <name evidence="2" type="primary">brxC</name>
    <name evidence="2" type="ORF">EHQ82_10900</name>
</gene>
<dbReference type="Pfam" id="PF25791">
    <property type="entry name" value="WHD_BREX_BrxC"/>
    <property type="match status" value="1"/>
</dbReference>
<organism evidence="2 3">
    <name type="scientific">Leptospira selangorensis</name>
    <dbReference type="NCBI Taxonomy" id="2484982"/>
    <lineage>
        <taxon>Bacteria</taxon>
        <taxon>Pseudomonadati</taxon>
        <taxon>Spirochaetota</taxon>
        <taxon>Spirochaetia</taxon>
        <taxon>Leptospirales</taxon>
        <taxon>Leptospiraceae</taxon>
        <taxon>Leptospira</taxon>
    </lineage>
</organism>
<dbReference type="Proteomes" id="UP000298057">
    <property type="component" value="Unassembled WGS sequence"/>
</dbReference>
<evidence type="ECO:0000313" key="3">
    <source>
        <dbReference type="Proteomes" id="UP000298057"/>
    </source>
</evidence>
<comment type="caution">
    <text evidence="2">The sequence shown here is derived from an EMBL/GenBank/DDBJ whole genome shotgun (WGS) entry which is preliminary data.</text>
</comment>
<feature type="non-terminal residue" evidence="2">
    <location>
        <position position="1"/>
    </location>
</feature>
<reference evidence="3" key="1">
    <citation type="journal article" date="2019" name="PLoS Negl. Trop. Dis.">
        <title>Revisiting the worldwide diversity of Leptospira species in the environment.</title>
        <authorList>
            <person name="Vincent A.T."/>
            <person name="Schiettekatte O."/>
            <person name="Bourhy P."/>
            <person name="Veyrier F.J."/>
            <person name="Picardeau M."/>
        </authorList>
    </citation>
    <scope>NUCLEOTIDE SEQUENCE [LARGE SCALE GENOMIC DNA]</scope>
    <source>
        <strain evidence="3">201702406</strain>
    </source>
</reference>
<dbReference type="EMBL" id="RQGU01000100">
    <property type="protein sequence ID" value="TGM19318.1"/>
    <property type="molecule type" value="Genomic_DNA"/>
</dbReference>
<keyword evidence="3" id="KW-1185">Reference proteome</keyword>
<dbReference type="InterPro" id="IPR058038">
    <property type="entry name" value="BREX_BrxC_wHTH"/>
</dbReference>
<accession>A0ABY2NAC4</accession>
<dbReference type="InterPro" id="IPR047679">
    <property type="entry name" value="BREX_BrxC"/>
</dbReference>
<dbReference type="NCBIfam" id="NF033441">
    <property type="entry name" value="BREX_BrxC"/>
    <property type="match status" value="1"/>
</dbReference>
<evidence type="ECO:0000313" key="2">
    <source>
        <dbReference type="EMBL" id="TGM19318.1"/>
    </source>
</evidence>
<evidence type="ECO:0000259" key="1">
    <source>
        <dbReference type="Pfam" id="PF25791"/>
    </source>
</evidence>